<evidence type="ECO:0008006" key="3">
    <source>
        <dbReference type="Google" id="ProtNLM"/>
    </source>
</evidence>
<dbReference type="Gene3D" id="2.40.160.20">
    <property type="match status" value="1"/>
</dbReference>
<keyword evidence="2" id="KW-1185">Reference proteome</keyword>
<comment type="caution">
    <text evidence="1">The sequence shown here is derived from an EMBL/GenBank/DDBJ whole genome shotgun (WGS) entry which is preliminary data.</text>
</comment>
<accession>A0A0A2ESM9</accession>
<dbReference type="InterPro" id="IPR011250">
    <property type="entry name" value="OMP/PagP_B-barrel"/>
</dbReference>
<dbReference type="SUPFAM" id="SSF56925">
    <property type="entry name" value="OMPA-like"/>
    <property type="match status" value="1"/>
</dbReference>
<dbReference type="EMBL" id="JQJD01000019">
    <property type="protein sequence ID" value="KGN81898.1"/>
    <property type="molecule type" value="Genomic_DNA"/>
</dbReference>
<dbReference type="Proteomes" id="UP000030125">
    <property type="component" value="Unassembled WGS sequence"/>
</dbReference>
<evidence type="ECO:0000313" key="2">
    <source>
        <dbReference type="Proteomes" id="UP000030125"/>
    </source>
</evidence>
<evidence type="ECO:0000313" key="1">
    <source>
        <dbReference type="EMBL" id="KGN81898.1"/>
    </source>
</evidence>
<sequence length="201" mass="22736">MLYAQRNNKHTWEISLGANALGISRLNISNASKQNHHYLISAERKEALFGVSMSVGREIGKNWAIEINQSFSYTSAIVTLTNIGIQYRMGKYFHKYPPIDPYLTTGIGYMYNGLATPLKKISIEGKEIDYKVSNQSNKQHLLPIYTGGGVNMWLNNRWGLNLEGGYQILQHMNTPGVWYLRAGFKLCIGRNSTCHCNSSIR</sequence>
<name>A0A0A2ESM9_PORCN</name>
<gene>
    <name evidence="1" type="ORF">HQ35_03475</name>
</gene>
<organism evidence="1 2">
    <name type="scientific">Porphyromonas cangingivalis</name>
    <dbReference type="NCBI Taxonomy" id="36874"/>
    <lineage>
        <taxon>Bacteria</taxon>
        <taxon>Pseudomonadati</taxon>
        <taxon>Bacteroidota</taxon>
        <taxon>Bacteroidia</taxon>
        <taxon>Bacteroidales</taxon>
        <taxon>Porphyromonadaceae</taxon>
        <taxon>Porphyromonas</taxon>
    </lineage>
</organism>
<reference evidence="1 2" key="1">
    <citation type="submission" date="2014-08" db="EMBL/GenBank/DDBJ databases">
        <title>Porphyromonas cangingivalis strain:COT-109_OH1386 Genome sequencing.</title>
        <authorList>
            <person name="Wallis C."/>
            <person name="Deusch O."/>
            <person name="O'Flynn C."/>
            <person name="Davis I."/>
            <person name="Jospin G."/>
            <person name="Darling A.E."/>
            <person name="Coil D.A."/>
            <person name="Alexiev A."/>
            <person name="Horsfall A."/>
            <person name="Kirkwood N."/>
            <person name="Harris S."/>
            <person name="Eisen J.A."/>
        </authorList>
    </citation>
    <scope>NUCLEOTIDE SEQUENCE [LARGE SCALE GENOMIC DNA]</scope>
    <source>
        <strain evidence="2">COT-109 OH1386</strain>
    </source>
</reference>
<proteinExistence type="predicted"/>
<protein>
    <recommendedName>
        <fullName evidence="3">Outer membrane protein beta-barrel domain-containing protein</fullName>
    </recommendedName>
</protein>
<dbReference type="AlphaFoldDB" id="A0A0A2ESM9"/>